<accession>F2N8K9</accession>
<reference evidence="10" key="1">
    <citation type="journal article" date="2013" name="Stand. Genomic Sci.">
        <title>Complete genome sequence of Coriobacterium glomerans type strain (PW2(T)) from the midgut of Pyrrhocoris apterus L. (red soldier bug).</title>
        <authorList>
            <person name="Stackebrandt E."/>
            <person name="Zeytun A."/>
            <person name="Lapidus A."/>
            <person name="Nolan M."/>
            <person name="Lucas S."/>
            <person name="Hammon N."/>
            <person name="Deshpande S."/>
            <person name="Cheng J.F."/>
            <person name="Tapia R."/>
            <person name="Goodwin L.A."/>
            <person name="Pitluck S."/>
            <person name="Liolios K."/>
            <person name="Pagani I."/>
            <person name="Ivanova N."/>
            <person name="Mavromatis K."/>
            <person name="Mikhailova N."/>
            <person name="Huntemann M."/>
            <person name="Pati A."/>
            <person name="Chen A."/>
            <person name="Palaniappan K."/>
            <person name="Chang Y.J."/>
            <person name="Land M."/>
            <person name="Hauser L."/>
            <person name="Rohde M."/>
            <person name="Pukall R."/>
            <person name="Goker M."/>
            <person name="Detter J.C."/>
            <person name="Woyke T."/>
            <person name="Bristow J."/>
            <person name="Eisen J.A."/>
            <person name="Markowitz V."/>
            <person name="Hugenholtz P."/>
            <person name="Kyrpides N.C."/>
            <person name="Klenk H.P."/>
        </authorList>
    </citation>
    <scope>NUCLEOTIDE SEQUENCE</scope>
    <source>
        <strain evidence="10">ATCC 49209 / DSM 20642 / JCM 10262 / PW2</strain>
    </source>
</reference>
<sequence>MAAQRRNTRQRKMILEAVRDSRSHPTADEVYLMVRKRDRKISRGTVYRNLNLLVEDGVIQIIKTSGGNRFDGCTLPHAHLTCTSCGAVTDVGVAPDTSIDEFVEGRTGYAGISHYTIFEGLCRACQLDEEPPQDQPRQTPKRRDM</sequence>
<dbReference type="PANTHER" id="PTHR33202:SF7">
    <property type="entry name" value="FERRIC UPTAKE REGULATION PROTEIN"/>
    <property type="match status" value="1"/>
</dbReference>
<keyword evidence="2" id="KW-0678">Repressor</keyword>
<dbReference type="AlphaFoldDB" id="F2N8K9"/>
<feature type="binding site" evidence="8">
    <location>
        <position position="114"/>
    </location>
    <ligand>
        <name>Fe cation</name>
        <dbReference type="ChEBI" id="CHEBI:24875"/>
    </ligand>
</feature>
<feature type="binding site" evidence="7">
    <location>
        <position position="82"/>
    </location>
    <ligand>
        <name>Zn(2+)</name>
        <dbReference type="ChEBI" id="CHEBI:29105"/>
    </ligand>
</feature>
<dbReference type="CDD" id="cd07153">
    <property type="entry name" value="Fur_like"/>
    <property type="match status" value="1"/>
</dbReference>
<keyword evidence="6" id="KW-0804">Transcription</keyword>
<evidence type="ECO:0000256" key="5">
    <source>
        <dbReference type="ARBA" id="ARBA00023125"/>
    </source>
</evidence>
<dbReference type="PANTHER" id="PTHR33202">
    <property type="entry name" value="ZINC UPTAKE REGULATION PROTEIN"/>
    <property type="match status" value="1"/>
</dbReference>
<gene>
    <name evidence="9" type="ordered locus">Corgl_1291</name>
</gene>
<dbReference type="EMBL" id="CP002628">
    <property type="protein sequence ID" value="AEB07392.1"/>
    <property type="molecule type" value="Genomic_DNA"/>
</dbReference>
<evidence type="ECO:0000256" key="3">
    <source>
        <dbReference type="ARBA" id="ARBA00022833"/>
    </source>
</evidence>
<keyword evidence="8" id="KW-0408">Iron</keyword>
<evidence type="ECO:0000256" key="8">
    <source>
        <dbReference type="PIRSR" id="PIRSR602481-2"/>
    </source>
</evidence>
<evidence type="ECO:0000256" key="1">
    <source>
        <dbReference type="ARBA" id="ARBA00007957"/>
    </source>
</evidence>
<name>F2N8K9_CORGP</name>
<dbReference type="Proteomes" id="UP000006851">
    <property type="component" value="Chromosome"/>
</dbReference>
<dbReference type="GO" id="GO:0000976">
    <property type="term" value="F:transcription cis-regulatory region binding"/>
    <property type="evidence" value="ECO:0007669"/>
    <property type="project" value="TreeGrafter"/>
</dbReference>
<keyword evidence="10" id="KW-1185">Reference proteome</keyword>
<comment type="cofactor">
    <cofactor evidence="7">
        <name>Zn(2+)</name>
        <dbReference type="ChEBI" id="CHEBI:29105"/>
    </cofactor>
    <text evidence="7">Binds 1 zinc ion per subunit.</text>
</comment>
<dbReference type="Gene3D" id="3.30.1490.190">
    <property type="match status" value="1"/>
</dbReference>
<dbReference type="RefSeq" id="WP_013709135.1">
    <property type="nucleotide sequence ID" value="NC_015389.1"/>
</dbReference>
<evidence type="ECO:0000313" key="9">
    <source>
        <dbReference type="EMBL" id="AEB07392.1"/>
    </source>
</evidence>
<dbReference type="InterPro" id="IPR002481">
    <property type="entry name" value="FUR"/>
</dbReference>
<dbReference type="eggNOG" id="COG0735">
    <property type="taxonomic scope" value="Bacteria"/>
</dbReference>
<dbReference type="InterPro" id="IPR036388">
    <property type="entry name" value="WH-like_DNA-bd_sf"/>
</dbReference>
<keyword evidence="4" id="KW-0805">Transcription regulation</keyword>
<dbReference type="SUPFAM" id="SSF46785">
    <property type="entry name" value="Winged helix' DNA-binding domain"/>
    <property type="match status" value="1"/>
</dbReference>
<dbReference type="InterPro" id="IPR043135">
    <property type="entry name" value="Fur_C"/>
</dbReference>
<comment type="similarity">
    <text evidence="1">Belongs to the Fur family.</text>
</comment>
<dbReference type="STRING" id="700015.Corgl_1291"/>
<dbReference type="GO" id="GO:1900376">
    <property type="term" value="P:regulation of secondary metabolite biosynthetic process"/>
    <property type="evidence" value="ECO:0007669"/>
    <property type="project" value="TreeGrafter"/>
</dbReference>
<feature type="binding site" evidence="7">
    <location>
        <position position="85"/>
    </location>
    <ligand>
        <name>Zn(2+)</name>
        <dbReference type="ChEBI" id="CHEBI:29105"/>
    </ligand>
</feature>
<dbReference type="OrthoDB" id="5242893at2"/>
<comment type="cofactor">
    <cofactor evidence="8">
        <name>Mn(2+)</name>
        <dbReference type="ChEBI" id="CHEBI:29035"/>
    </cofactor>
    <cofactor evidence="8">
        <name>Fe(2+)</name>
        <dbReference type="ChEBI" id="CHEBI:29033"/>
    </cofactor>
    <text evidence="8">Binds 1 Mn(2+) or Fe(2+) ion per subunit.</text>
</comment>
<protein>
    <submittedName>
        <fullName evidence="9">Ferric uptake regulator, Fur family</fullName>
    </submittedName>
</protein>
<dbReference type="Pfam" id="PF01475">
    <property type="entry name" value="FUR"/>
    <property type="match status" value="1"/>
</dbReference>
<evidence type="ECO:0000256" key="6">
    <source>
        <dbReference type="ARBA" id="ARBA00023163"/>
    </source>
</evidence>
<evidence type="ECO:0000256" key="4">
    <source>
        <dbReference type="ARBA" id="ARBA00023015"/>
    </source>
</evidence>
<keyword evidence="7" id="KW-0479">Metal-binding</keyword>
<keyword evidence="3 7" id="KW-0862">Zinc</keyword>
<feature type="binding site" evidence="7">
    <location>
        <position position="122"/>
    </location>
    <ligand>
        <name>Zn(2+)</name>
        <dbReference type="ChEBI" id="CHEBI:29105"/>
    </ligand>
</feature>
<dbReference type="HOGENOM" id="CLU_096072_4_2_11"/>
<dbReference type="InterPro" id="IPR036390">
    <property type="entry name" value="WH_DNA-bd_sf"/>
</dbReference>
<keyword evidence="5" id="KW-0238">DNA-binding</keyword>
<feature type="binding site" evidence="7">
    <location>
        <position position="125"/>
    </location>
    <ligand>
        <name>Zn(2+)</name>
        <dbReference type="ChEBI" id="CHEBI:29105"/>
    </ligand>
</feature>
<dbReference type="Gene3D" id="1.10.10.10">
    <property type="entry name" value="Winged helix-like DNA-binding domain superfamily/Winged helix DNA-binding domain"/>
    <property type="match status" value="1"/>
</dbReference>
<proteinExistence type="inferred from homology"/>
<evidence type="ECO:0000313" key="10">
    <source>
        <dbReference type="Proteomes" id="UP000006851"/>
    </source>
</evidence>
<dbReference type="GO" id="GO:0008270">
    <property type="term" value="F:zinc ion binding"/>
    <property type="evidence" value="ECO:0007669"/>
    <property type="project" value="TreeGrafter"/>
</dbReference>
<organism evidence="9 10">
    <name type="scientific">Coriobacterium glomerans (strain ATCC 49209 / DSM 20642 / JCM 10262 / PW2)</name>
    <dbReference type="NCBI Taxonomy" id="700015"/>
    <lineage>
        <taxon>Bacteria</taxon>
        <taxon>Bacillati</taxon>
        <taxon>Actinomycetota</taxon>
        <taxon>Coriobacteriia</taxon>
        <taxon>Coriobacteriales</taxon>
        <taxon>Coriobacteriaceae</taxon>
        <taxon>Coriobacterium</taxon>
    </lineage>
</organism>
<dbReference type="GO" id="GO:0003700">
    <property type="term" value="F:DNA-binding transcription factor activity"/>
    <property type="evidence" value="ECO:0007669"/>
    <property type="project" value="InterPro"/>
</dbReference>
<evidence type="ECO:0000256" key="2">
    <source>
        <dbReference type="ARBA" id="ARBA00022491"/>
    </source>
</evidence>
<dbReference type="GO" id="GO:0045892">
    <property type="term" value="P:negative regulation of DNA-templated transcription"/>
    <property type="evidence" value="ECO:0007669"/>
    <property type="project" value="TreeGrafter"/>
</dbReference>
<dbReference type="KEGG" id="cgo:Corgl_1291"/>
<evidence type="ECO:0000256" key="7">
    <source>
        <dbReference type="PIRSR" id="PIRSR602481-1"/>
    </source>
</evidence>